<reference evidence="14" key="1">
    <citation type="submission" date="2021-01" db="EMBL/GenBank/DDBJ databases">
        <authorList>
            <person name="Corre E."/>
            <person name="Pelletier E."/>
            <person name="Niang G."/>
            <person name="Scheremetjew M."/>
            <person name="Finn R."/>
            <person name="Kale V."/>
            <person name="Holt S."/>
            <person name="Cochrane G."/>
            <person name="Meng A."/>
            <person name="Brown T."/>
            <person name="Cohen L."/>
        </authorList>
    </citation>
    <scope>NUCLEOTIDE SEQUENCE</scope>
    <source>
        <strain evidence="14">OF101</strain>
    </source>
</reference>
<dbReference type="GO" id="GO:0000166">
    <property type="term" value="F:nucleotide binding"/>
    <property type="evidence" value="ECO:0007669"/>
    <property type="project" value="UniProtKB-KW"/>
</dbReference>
<keyword evidence="7" id="KW-0546">Nucleotide metabolism</keyword>
<feature type="compositionally biased region" description="Basic and acidic residues" evidence="12">
    <location>
        <begin position="256"/>
        <end position="267"/>
    </location>
</feature>
<evidence type="ECO:0000256" key="8">
    <source>
        <dbReference type="ARBA" id="ARBA00023211"/>
    </source>
</evidence>
<keyword evidence="3" id="KW-0479">Metal-binding</keyword>
<dbReference type="InterPro" id="IPR029001">
    <property type="entry name" value="ITPase-like_fam"/>
</dbReference>
<evidence type="ECO:0000256" key="2">
    <source>
        <dbReference type="ARBA" id="ARBA00001946"/>
    </source>
</evidence>
<evidence type="ECO:0000256" key="5">
    <source>
        <dbReference type="ARBA" id="ARBA00022801"/>
    </source>
</evidence>
<evidence type="ECO:0000256" key="9">
    <source>
        <dbReference type="ARBA" id="ARBA00038901"/>
    </source>
</evidence>
<dbReference type="PANTHER" id="PTHR34699:SF2">
    <property type="entry name" value="NON-CANONICAL PURINE NTP PHOSPHATASE_PRRC1 DOMAIN-CONTAINING PROTEIN"/>
    <property type="match status" value="1"/>
</dbReference>
<feature type="compositionally biased region" description="Gly residues" evidence="12">
    <location>
        <begin position="236"/>
        <end position="249"/>
    </location>
</feature>
<evidence type="ECO:0000256" key="1">
    <source>
        <dbReference type="ARBA" id="ARBA00001936"/>
    </source>
</evidence>
<feature type="region of interest" description="Disordered" evidence="12">
    <location>
        <begin position="236"/>
        <end position="267"/>
    </location>
</feature>
<proteinExistence type="predicted"/>
<keyword evidence="6" id="KW-0460">Magnesium</keyword>
<dbReference type="InterPro" id="IPR050299">
    <property type="entry name" value="YjjX_NTPase"/>
</dbReference>
<feature type="domain" description="Non-canonical purine NTP phosphatase/PRRC1" evidence="13">
    <location>
        <begin position="60"/>
        <end position="223"/>
    </location>
</feature>
<dbReference type="GO" id="GO:0006772">
    <property type="term" value="P:thiamine metabolic process"/>
    <property type="evidence" value="ECO:0007669"/>
    <property type="project" value="TreeGrafter"/>
</dbReference>
<gene>
    <name evidence="14" type="ORF">ACAT0790_LOCUS7461</name>
</gene>
<organism evidence="14">
    <name type="scientific">Alexandrium catenella</name>
    <name type="common">Red tide dinoflagellate</name>
    <name type="synonym">Gonyaulax catenella</name>
    <dbReference type="NCBI Taxonomy" id="2925"/>
    <lineage>
        <taxon>Eukaryota</taxon>
        <taxon>Sar</taxon>
        <taxon>Alveolata</taxon>
        <taxon>Dinophyceae</taxon>
        <taxon>Gonyaulacales</taxon>
        <taxon>Pyrocystaceae</taxon>
        <taxon>Alexandrium</taxon>
    </lineage>
</organism>
<accession>A0A7S1PTW8</accession>
<evidence type="ECO:0000256" key="4">
    <source>
        <dbReference type="ARBA" id="ARBA00022741"/>
    </source>
</evidence>
<evidence type="ECO:0000256" key="3">
    <source>
        <dbReference type="ARBA" id="ARBA00022723"/>
    </source>
</evidence>
<dbReference type="GO" id="GO:0046872">
    <property type="term" value="F:metal ion binding"/>
    <property type="evidence" value="ECO:0007669"/>
    <property type="project" value="UniProtKB-KW"/>
</dbReference>
<comment type="cofactor">
    <cofactor evidence="2">
        <name>Mg(2+)</name>
        <dbReference type="ChEBI" id="CHEBI:18420"/>
    </cofactor>
</comment>
<keyword evidence="5" id="KW-0378">Hydrolase</keyword>
<dbReference type="GO" id="GO:0103023">
    <property type="term" value="F:ITPase activity"/>
    <property type="evidence" value="ECO:0007669"/>
    <property type="project" value="UniProtKB-EC"/>
</dbReference>
<dbReference type="EC" id="3.6.1.73" evidence="9"/>
<evidence type="ECO:0000256" key="12">
    <source>
        <dbReference type="SAM" id="MobiDB-lite"/>
    </source>
</evidence>
<evidence type="ECO:0000259" key="13">
    <source>
        <dbReference type="Pfam" id="PF01931"/>
    </source>
</evidence>
<protein>
    <recommendedName>
        <fullName evidence="9">inosine/xanthosine triphosphatase</fullName>
        <ecNumber evidence="9">3.6.1.73</ecNumber>
    </recommendedName>
</protein>
<dbReference type="Gene3D" id="3.90.950.10">
    <property type="match status" value="1"/>
</dbReference>
<dbReference type="PANTHER" id="PTHR34699">
    <property type="match status" value="1"/>
</dbReference>
<comment type="cofactor">
    <cofactor evidence="1">
        <name>Mn(2+)</name>
        <dbReference type="ChEBI" id="CHEBI:29035"/>
    </cofactor>
</comment>
<name>A0A7S1PTW8_ALECA</name>
<dbReference type="InterPro" id="IPR026533">
    <property type="entry name" value="NTPase/PRRC1"/>
</dbReference>
<dbReference type="Pfam" id="PF01931">
    <property type="entry name" value="NTPase_I-T"/>
    <property type="match status" value="1"/>
</dbReference>
<evidence type="ECO:0000256" key="7">
    <source>
        <dbReference type="ARBA" id="ARBA00023080"/>
    </source>
</evidence>
<sequence>MGAIHAAGEVPGMKVDSSSSASSSATVAVASRGAALGPPPVERRCRVVLASSGARSELGAVERVFRQCAVDGVRVPSNVNEQPCGHEEALRGAANRLDAAKAARPGADYYVAIESCLTEVWMPPGDVGLSGEGCDVRHFDTGWVLLERPGGGVRAVASSASVEVPAADVDAAKEKGLDRKGVGTLIAERLGLLEGRDPHSWLTAGRRDREALLGEAVAVALGQLERACRPPAFGAAGAGAGAAAGGPSSGGANVFRRRDAASGRHGS</sequence>
<evidence type="ECO:0000256" key="11">
    <source>
        <dbReference type="ARBA" id="ARBA00048781"/>
    </source>
</evidence>
<dbReference type="SUPFAM" id="SSF52972">
    <property type="entry name" value="ITPase-like"/>
    <property type="match status" value="1"/>
</dbReference>
<comment type="catalytic activity">
    <reaction evidence="10">
        <text>ITP + H2O = IDP + phosphate + H(+)</text>
        <dbReference type="Rhea" id="RHEA:28330"/>
        <dbReference type="ChEBI" id="CHEBI:15377"/>
        <dbReference type="ChEBI" id="CHEBI:15378"/>
        <dbReference type="ChEBI" id="CHEBI:43474"/>
        <dbReference type="ChEBI" id="CHEBI:58280"/>
        <dbReference type="ChEBI" id="CHEBI:61402"/>
        <dbReference type="EC" id="3.6.1.73"/>
    </reaction>
</comment>
<keyword evidence="4" id="KW-0547">Nucleotide-binding</keyword>
<keyword evidence="8" id="KW-0464">Manganese</keyword>
<evidence type="ECO:0000313" key="14">
    <source>
        <dbReference type="EMBL" id="CAD9101185.1"/>
    </source>
</evidence>
<evidence type="ECO:0000256" key="6">
    <source>
        <dbReference type="ARBA" id="ARBA00022842"/>
    </source>
</evidence>
<dbReference type="AlphaFoldDB" id="A0A7S1PTW8"/>
<dbReference type="GO" id="GO:0009117">
    <property type="term" value="P:nucleotide metabolic process"/>
    <property type="evidence" value="ECO:0007669"/>
    <property type="project" value="UniProtKB-KW"/>
</dbReference>
<comment type="catalytic activity">
    <reaction evidence="11">
        <text>XTP + H2O = XDP + phosphate + H(+)</text>
        <dbReference type="Rhea" id="RHEA:28406"/>
        <dbReference type="ChEBI" id="CHEBI:15377"/>
        <dbReference type="ChEBI" id="CHEBI:15378"/>
        <dbReference type="ChEBI" id="CHEBI:43474"/>
        <dbReference type="ChEBI" id="CHEBI:59884"/>
        <dbReference type="ChEBI" id="CHEBI:61314"/>
        <dbReference type="EC" id="3.6.1.73"/>
    </reaction>
</comment>
<dbReference type="EMBL" id="HBGE01012595">
    <property type="protein sequence ID" value="CAD9101185.1"/>
    <property type="molecule type" value="Transcribed_RNA"/>
</dbReference>
<evidence type="ECO:0000256" key="10">
    <source>
        <dbReference type="ARBA" id="ARBA00048174"/>
    </source>
</evidence>